<comment type="caution">
    <text evidence="1">The sequence shown here is derived from an EMBL/GenBank/DDBJ whole genome shotgun (WGS) entry which is preliminary data.</text>
</comment>
<name>A0A920BTS3_9BACI</name>
<evidence type="ECO:0000313" key="1">
    <source>
        <dbReference type="EMBL" id="GIN62179.1"/>
    </source>
</evidence>
<proteinExistence type="predicted"/>
<gene>
    <name evidence="1" type="ORF">J27TS8_21720</name>
</gene>
<keyword evidence="2" id="KW-1185">Reference proteome</keyword>
<dbReference type="Proteomes" id="UP000682111">
    <property type="component" value="Unassembled WGS sequence"/>
</dbReference>
<dbReference type="RefSeq" id="WP_095310611.1">
    <property type="nucleotide sequence ID" value="NZ_BORC01000003.1"/>
</dbReference>
<evidence type="ECO:0000313" key="2">
    <source>
        <dbReference type="Proteomes" id="UP000682111"/>
    </source>
</evidence>
<protein>
    <submittedName>
        <fullName evidence="1">Uncharacterized protein</fullName>
    </submittedName>
</protein>
<dbReference type="AlphaFoldDB" id="A0A920BTS3"/>
<accession>A0A920BTS3</accession>
<reference evidence="1" key="1">
    <citation type="submission" date="2021-03" db="EMBL/GenBank/DDBJ databases">
        <title>Antimicrobial resistance genes in bacteria isolated from Japanese honey, and their potential for conferring macrolide and lincosamide resistance in the American foulbrood pathogen Paenibacillus larvae.</title>
        <authorList>
            <person name="Okamoto M."/>
            <person name="Kumagai M."/>
            <person name="Kanamori H."/>
            <person name="Takamatsu D."/>
        </authorList>
    </citation>
    <scope>NUCLEOTIDE SEQUENCE</scope>
    <source>
        <strain evidence="1">J27TS8</strain>
    </source>
</reference>
<dbReference type="EMBL" id="BORC01000003">
    <property type="protein sequence ID" value="GIN62179.1"/>
    <property type="molecule type" value="Genomic_DNA"/>
</dbReference>
<organism evidence="1 2">
    <name type="scientific">Robertmurraya siralis</name>
    <dbReference type="NCBI Taxonomy" id="77777"/>
    <lineage>
        <taxon>Bacteria</taxon>
        <taxon>Bacillati</taxon>
        <taxon>Bacillota</taxon>
        <taxon>Bacilli</taxon>
        <taxon>Bacillales</taxon>
        <taxon>Bacillaceae</taxon>
        <taxon>Robertmurraya</taxon>
    </lineage>
</organism>
<sequence length="65" mass="7556">MGIQQKAKIRLNVYWTYYGVRKTPLFMIGKVIRNHVAEEIFQNGKIAPNGFAPVSCNYEKLERPK</sequence>